<dbReference type="AlphaFoldDB" id="A0A9Q3EJE2"/>
<proteinExistence type="predicted"/>
<dbReference type="Proteomes" id="UP000765509">
    <property type="component" value="Unassembled WGS sequence"/>
</dbReference>
<evidence type="ECO:0000313" key="3">
    <source>
        <dbReference type="Proteomes" id="UP000765509"/>
    </source>
</evidence>
<name>A0A9Q3EJE2_9BASI</name>
<feature type="region of interest" description="Disordered" evidence="1">
    <location>
        <begin position="90"/>
        <end position="118"/>
    </location>
</feature>
<accession>A0A9Q3EJE2</accession>
<sequence>MEGDELYVYLPLVCKEKVTGRHHPYASKPRTGHASSSREKMVGDEDENMSPNQSKTNDDPRREDFMVHEEGTQSNTEFTNLQMPISQSMLDKSEVRQQRSQACKPQNMAKRPSQKEKKTWLKAEIPEKCPWNEISCTCPLPVPTRSEG</sequence>
<comment type="caution">
    <text evidence="2">The sequence shown here is derived from an EMBL/GenBank/DDBJ whole genome shotgun (WGS) entry which is preliminary data.</text>
</comment>
<evidence type="ECO:0000256" key="1">
    <source>
        <dbReference type="SAM" id="MobiDB-lite"/>
    </source>
</evidence>
<keyword evidence="3" id="KW-1185">Reference proteome</keyword>
<dbReference type="EMBL" id="AVOT02027800">
    <property type="protein sequence ID" value="MBW0520033.1"/>
    <property type="molecule type" value="Genomic_DNA"/>
</dbReference>
<protein>
    <submittedName>
        <fullName evidence="2">Uncharacterized protein</fullName>
    </submittedName>
</protein>
<organism evidence="2 3">
    <name type="scientific">Austropuccinia psidii MF-1</name>
    <dbReference type="NCBI Taxonomy" id="1389203"/>
    <lineage>
        <taxon>Eukaryota</taxon>
        <taxon>Fungi</taxon>
        <taxon>Dikarya</taxon>
        <taxon>Basidiomycota</taxon>
        <taxon>Pucciniomycotina</taxon>
        <taxon>Pucciniomycetes</taxon>
        <taxon>Pucciniales</taxon>
        <taxon>Sphaerophragmiaceae</taxon>
        <taxon>Austropuccinia</taxon>
    </lineage>
</organism>
<gene>
    <name evidence="2" type="ORF">O181_059748</name>
</gene>
<reference evidence="2" key="1">
    <citation type="submission" date="2021-03" db="EMBL/GenBank/DDBJ databases">
        <title>Draft genome sequence of rust myrtle Austropuccinia psidii MF-1, a brazilian biotype.</title>
        <authorList>
            <person name="Quecine M.C."/>
            <person name="Pachon D.M.R."/>
            <person name="Bonatelli M.L."/>
            <person name="Correr F.H."/>
            <person name="Franceschini L.M."/>
            <person name="Leite T.F."/>
            <person name="Margarido G.R.A."/>
            <person name="Almeida C.A."/>
            <person name="Ferrarezi J.A."/>
            <person name="Labate C.A."/>
        </authorList>
    </citation>
    <scope>NUCLEOTIDE SEQUENCE</scope>
    <source>
        <strain evidence="2">MF-1</strain>
    </source>
</reference>
<feature type="region of interest" description="Disordered" evidence="1">
    <location>
        <begin position="18"/>
        <end position="62"/>
    </location>
</feature>
<evidence type="ECO:0000313" key="2">
    <source>
        <dbReference type="EMBL" id="MBW0520033.1"/>
    </source>
</evidence>